<dbReference type="Pfam" id="PF13673">
    <property type="entry name" value="Acetyltransf_10"/>
    <property type="match status" value="1"/>
</dbReference>
<evidence type="ECO:0000313" key="2">
    <source>
        <dbReference type="EMBL" id="CAB4553075.1"/>
    </source>
</evidence>
<protein>
    <submittedName>
        <fullName evidence="2">Unannotated protein</fullName>
    </submittedName>
</protein>
<accession>A0A6J6CPG7</accession>
<dbReference type="CDD" id="cd04301">
    <property type="entry name" value="NAT_SF"/>
    <property type="match status" value="1"/>
</dbReference>
<dbReference type="InterPro" id="IPR016181">
    <property type="entry name" value="Acyl_CoA_acyltransferase"/>
</dbReference>
<dbReference type="PANTHER" id="PTHR42791:SF1">
    <property type="entry name" value="N-ACETYLTRANSFERASE DOMAIN-CONTAINING PROTEIN"/>
    <property type="match status" value="1"/>
</dbReference>
<dbReference type="SUPFAM" id="SSF55729">
    <property type="entry name" value="Acyl-CoA N-acyltransferases (Nat)"/>
    <property type="match status" value="1"/>
</dbReference>
<evidence type="ECO:0000259" key="1">
    <source>
        <dbReference type="PROSITE" id="PS51186"/>
    </source>
</evidence>
<name>A0A6J6CPG7_9ZZZZ</name>
<sequence length="194" mass="21921">MSEVAKADVADLPAITASLARAFSDDPVFVYLMGGTFDERRATLAFEMLGRNMLDHGLVLMTPDRKAAAFWSPPGKWKVPPLTIIRTLPLTLRAYKFGIFRALGALGRMEKLHPQEPHYYLEVLGTDPVQQGHGYGAALMNEILSRADEERVGAYLESSKDTNVPYYRRFGFEVVGEIHHPNGPTMWRMWRDPR</sequence>
<dbReference type="InterPro" id="IPR000182">
    <property type="entry name" value="GNAT_dom"/>
</dbReference>
<dbReference type="InterPro" id="IPR052523">
    <property type="entry name" value="Trichothecene_AcTrans"/>
</dbReference>
<feature type="domain" description="N-acetyltransferase" evidence="1">
    <location>
        <begin position="48"/>
        <end position="194"/>
    </location>
</feature>
<dbReference type="Gene3D" id="3.40.630.30">
    <property type="match status" value="1"/>
</dbReference>
<dbReference type="PROSITE" id="PS51186">
    <property type="entry name" value="GNAT"/>
    <property type="match status" value="1"/>
</dbReference>
<reference evidence="2" key="1">
    <citation type="submission" date="2020-05" db="EMBL/GenBank/DDBJ databases">
        <authorList>
            <person name="Chiriac C."/>
            <person name="Salcher M."/>
            <person name="Ghai R."/>
            <person name="Kavagutti S V."/>
        </authorList>
    </citation>
    <scope>NUCLEOTIDE SEQUENCE</scope>
</reference>
<dbReference type="EMBL" id="CAEZSL010000199">
    <property type="protein sequence ID" value="CAB4553075.1"/>
    <property type="molecule type" value="Genomic_DNA"/>
</dbReference>
<proteinExistence type="predicted"/>
<dbReference type="GO" id="GO:0016747">
    <property type="term" value="F:acyltransferase activity, transferring groups other than amino-acyl groups"/>
    <property type="evidence" value="ECO:0007669"/>
    <property type="project" value="InterPro"/>
</dbReference>
<gene>
    <name evidence="2" type="ORF">UFOPK1421_01413</name>
</gene>
<dbReference type="PANTHER" id="PTHR42791">
    <property type="entry name" value="GNAT FAMILY ACETYLTRANSFERASE"/>
    <property type="match status" value="1"/>
</dbReference>
<organism evidence="2">
    <name type="scientific">freshwater metagenome</name>
    <dbReference type="NCBI Taxonomy" id="449393"/>
    <lineage>
        <taxon>unclassified sequences</taxon>
        <taxon>metagenomes</taxon>
        <taxon>ecological metagenomes</taxon>
    </lineage>
</organism>
<dbReference type="AlphaFoldDB" id="A0A6J6CPG7"/>